<evidence type="ECO:0000313" key="3">
    <source>
        <dbReference type="EMBL" id="KAJ8975442.1"/>
    </source>
</evidence>
<dbReference type="InterPro" id="IPR008501">
    <property type="entry name" value="THOC7/Mft1"/>
</dbReference>
<keyword evidence="2" id="KW-0539">Nucleus</keyword>
<proteinExistence type="predicted"/>
<reference evidence="3" key="1">
    <citation type="journal article" date="2023" name="Insect Mol. Biol.">
        <title>Genome sequencing provides insights into the evolution of gene families encoding plant cell wall-degrading enzymes in longhorned beetles.</title>
        <authorList>
            <person name="Shin N.R."/>
            <person name="Okamura Y."/>
            <person name="Kirsch R."/>
            <person name="Pauchet Y."/>
        </authorList>
    </citation>
    <scope>NUCLEOTIDE SEQUENCE</scope>
    <source>
        <strain evidence="3">MMC_N1</strain>
    </source>
</reference>
<evidence type="ECO:0000256" key="2">
    <source>
        <dbReference type="ARBA" id="ARBA00023242"/>
    </source>
</evidence>
<comment type="subcellular location">
    <subcellularLocation>
        <location evidence="1">Nucleus</location>
    </subcellularLocation>
</comment>
<dbReference type="Proteomes" id="UP001162164">
    <property type="component" value="Unassembled WGS sequence"/>
</dbReference>
<comment type="caution">
    <text evidence="3">The sequence shown here is derived from an EMBL/GenBank/DDBJ whole genome shotgun (WGS) entry which is preliminary data.</text>
</comment>
<keyword evidence="4" id="KW-1185">Reference proteome</keyword>
<sequence length="186" mass="22136">MDDEQIIKRKLMFDGEGTGDDRRITLIQKMIVKWIGTEYQSQKENEVIYNNILSQLSLLEHSRQKSELIKSNNEKQLAIYRQYQNEITKDITSINKAINTSKFILTKVKYEKHQKVTYNMIAKDIVAQSPRKENIKCVEQLQLNINHLKEARKNLEHVFNLWRKHFVVLLTSAHQMRFMLDDEKTK</sequence>
<accession>A0ABQ9JDF7</accession>
<dbReference type="EMBL" id="JAPWTJ010000824">
    <property type="protein sequence ID" value="KAJ8975442.1"/>
    <property type="molecule type" value="Genomic_DNA"/>
</dbReference>
<protein>
    <submittedName>
        <fullName evidence="3">Uncharacterized protein</fullName>
    </submittedName>
</protein>
<organism evidence="3 4">
    <name type="scientific">Molorchus minor</name>
    <dbReference type="NCBI Taxonomy" id="1323400"/>
    <lineage>
        <taxon>Eukaryota</taxon>
        <taxon>Metazoa</taxon>
        <taxon>Ecdysozoa</taxon>
        <taxon>Arthropoda</taxon>
        <taxon>Hexapoda</taxon>
        <taxon>Insecta</taxon>
        <taxon>Pterygota</taxon>
        <taxon>Neoptera</taxon>
        <taxon>Endopterygota</taxon>
        <taxon>Coleoptera</taxon>
        <taxon>Polyphaga</taxon>
        <taxon>Cucujiformia</taxon>
        <taxon>Chrysomeloidea</taxon>
        <taxon>Cerambycidae</taxon>
        <taxon>Lamiinae</taxon>
        <taxon>Monochamini</taxon>
        <taxon>Molorchus</taxon>
    </lineage>
</organism>
<dbReference type="Pfam" id="PF05615">
    <property type="entry name" value="THOC7"/>
    <property type="match status" value="1"/>
</dbReference>
<name>A0ABQ9JDF7_9CUCU</name>
<evidence type="ECO:0000256" key="1">
    <source>
        <dbReference type="ARBA" id="ARBA00004123"/>
    </source>
</evidence>
<gene>
    <name evidence="3" type="ORF">NQ317_014200</name>
</gene>
<evidence type="ECO:0000313" key="4">
    <source>
        <dbReference type="Proteomes" id="UP001162164"/>
    </source>
</evidence>